<dbReference type="PANTHER" id="PTHR34387:SF1">
    <property type="entry name" value="PERIPLASMIC IMMUNOGENIC PROTEIN"/>
    <property type="match status" value="1"/>
</dbReference>
<gene>
    <name evidence="2" type="ORF">G7078_06060</name>
</gene>
<evidence type="ECO:0000313" key="2">
    <source>
        <dbReference type="EMBL" id="QIL02395.1"/>
    </source>
</evidence>
<evidence type="ECO:0000256" key="1">
    <source>
        <dbReference type="SAM" id="SignalP"/>
    </source>
</evidence>
<dbReference type="Pfam" id="PF04402">
    <property type="entry name" value="SIMPL"/>
    <property type="match status" value="1"/>
</dbReference>
<accession>A0A6G7ZN90</accession>
<reference evidence="2 3" key="1">
    <citation type="submission" date="2020-03" db="EMBL/GenBank/DDBJ databases">
        <title>Sphingomonas sp. nov., isolated from fish.</title>
        <authorList>
            <person name="Hyun D.-W."/>
            <person name="Bae J.-W."/>
        </authorList>
    </citation>
    <scope>NUCLEOTIDE SEQUENCE [LARGE SCALE GENOMIC DNA]</scope>
    <source>
        <strain evidence="2 3">HDW15C</strain>
    </source>
</reference>
<dbReference type="PANTHER" id="PTHR34387">
    <property type="entry name" value="SLR1258 PROTEIN"/>
    <property type="match status" value="1"/>
</dbReference>
<dbReference type="Proteomes" id="UP000502502">
    <property type="component" value="Chromosome"/>
</dbReference>
<keyword evidence="1" id="KW-0732">Signal</keyword>
<evidence type="ECO:0000313" key="3">
    <source>
        <dbReference type="Proteomes" id="UP000502502"/>
    </source>
</evidence>
<feature type="signal peptide" evidence="1">
    <location>
        <begin position="1"/>
        <end position="18"/>
    </location>
</feature>
<dbReference type="Gene3D" id="3.30.70.2970">
    <property type="entry name" value="Protein of unknown function (DUF541), domain 2"/>
    <property type="match status" value="1"/>
</dbReference>
<dbReference type="KEGG" id="ssin:G7078_06060"/>
<dbReference type="Gene3D" id="3.30.110.170">
    <property type="entry name" value="Protein of unknown function (DUF541), domain 1"/>
    <property type="match status" value="1"/>
</dbReference>
<keyword evidence="3" id="KW-1185">Reference proteome</keyword>
<organism evidence="2 3">
    <name type="scientific">Sphingomonas sinipercae</name>
    <dbReference type="NCBI Taxonomy" id="2714944"/>
    <lineage>
        <taxon>Bacteria</taxon>
        <taxon>Pseudomonadati</taxon>
        <taxon>Pseudomonadota</taxon>
        <taxon>Alphaproteobacteria</taxon>
        <taxon>Sphingomonadales</taxon>
        <taxon>Sphingomonadaceae</taxon>
        <taxon>Sphingomonas</taxon>
    </lineage>
</organism>
<dbReference type="RefSeq" id="WP_166094041.1">
    <property type="nucleotide sequence ID" value="NZ_CP049871.1"/>
</dbReference>
<dbReference type="GO" id="GO:0006974">
    <property type="term" value="P:DNA damage response"/>
    <property type="evidence" value="ECO:0007669"/>
    <property type="project" value="TreeGrafter"/>
</dbReference>
<name>A0A6G7ZN90_9SPHN</name>
<dbReference type="EMBL" id="CP049871">
    <property type="protein sequence ID" value="QIL02395.1"/>
    <property type="molecule type" value="Genomic_DNA"/>
</dbReference>
<proteinExistence type="predicted"/>
<sequence>MKKLLIVALLATASPALAQQSPTTQVAQLGPGSALLSLTAEGRSRRTPDLATFTAGVVTQGTTAAQAMAANSRKMESVIAALRRAGIAERDIQTSSLSLSPRYNNPERDAELRARASREPYVPSINPEPPRIIGYEARNSVTVQQRRLGEMGRVIDTLVAAGANEVNGPNFTLDEPRAAQDEARVEAIAIGRQRAELYARAAGMRVARIVAISESGGYYPVQEIVVTGRSASYAGAPPPPPPTPVSPGELSIGVNVSMQFELVR</sequence>
<feature type="chain" id="PRO_5026071625" evidence="1">
    <location>
        <begin position="19"/>
        <end position="264"/>
    </location>
</feature>
<dbReference type="InterPro" id="IPR052022">
    <property type="entry name" value="26kDa_periplasmic_antigen"/>
</dbReference>
<dbReference type="AlphaFoldDB" id="A0A6G7ZN90"/>
<protein>
    <submittedName>
        <fullName evidence="2">SIMPL domain-containing protein</fullName>
    </submittedName>
</protein>
<dbReference type="InterPro" id="IPR007497">
    <property type="entry name" value="SIMPL/DUF541"/>
</dbReference>